<dbReference type="PANTHER" id="PTHR43671:SF13">
    <property type="entry name" value="SERINE_THREONINE-PROTEIN KINASE NEK2"/>
    <property type="match status" value="1"/>
</dbReference>
<reference evidence="10 11" key="1">
    <citation type="journal article" date="2007" name="Nat. Biotechnol.">
        <title>Complete genome sequence of the myxobacterium Sorangium cellulosum.</title>
        <authorList>
            <person name="Schneiker S."/>
            <person name="Perlova O."/>
            <person name="Kaiser O."/>
            <person name="Gerth K."/>
            <person name="Alici A."/>
            <person name="Altmeyer M.O."/>
            <person name="Bartels D."/>
            <person name="Bekel T."/>
            <person name="Beyer S."/>
            <person name="Bode E."/>
            <person name="Bode H.B."/>
            <person name="Bolten C.J."/>
            <person name="Choudhuri J.V."/>
            <person name="Doss S."/>
            <person name="Elnakady Y.A."/>
            <person name="Frank B."/>
            <person name="Gaigalat L."/>
            <person name="Goesmann A."/>
            <person name="Groeger C."/>
            <person name="Gross F."/>
            <person name="Jelsbak L."/>
            <person name="Jelsbak L."/>
            <person name="Kalinowski J."/>
            <person name="Kegler C."/>
            <person name="Knauber T."/>
            <person name="Konietzny S."/>
            <person name="Kopp M."/>
            <person name="Krause L."/>
            <person name="Krug D."/>
            <person name="Linke B."/>
            <person name="Mahmud T."/>
            <person name="Martinez-Arias R."/>
            <person name="McHardy A.C."/>
            <person name="Merai M."/>
            <person name="Meyer F."/>
            <person name="Mormann S."/>
            <person name="Munoz-Dorado J."/>
            <person name="Perez J."/>
            <person name="Pradella S."/>
            <person name="Rachid S."/>
            <person name="Raddatz G."/>
            <person name="Rosenau F."/>
            <person name="Rueckert C."/>
            <person name="Sasse F."/>
            <person name="Scharfe M."/>
            <person name="Schuster S.C."/>
            <person name="Suen G."/>
            <person name="Treuner-Lange A."/>
            <person name="Velicer G.J."/>
            <person name="Vorholter F.-J."/>
            <person name="Weissman K.J."/>
            <person name="Welch R.D."/>
            <person name="Wenzel S.C."/>
            <person name="Whitworth D.E."/>
            <person name="Wilhelm S."/>
            <person name="Wittmann C."/>
            <person name="Bloecker H."/>
            <person name="Puehler A."/>
            <person name="Mueller R."/>
        </authorList>
    </citation>
    <scope>NUCLEOTIDE SEQUENCE [LARGE SCALE GENOMIC DNA]</scope>
    <source>
        <strain evidence="11">So ce56</strain>
    </source>
</reference>
<dbReference type="CDD" id="cd14014">
    <property type="entry name" value="STKc_PknB_like"/>
    <property type="match status" value="1"/>
</dbReference>
<dbReference type="eggNOG" id="COG0515">
    <property type="taxonomic scope" value="Bacteria"/>
</dbReference>
<dbReference type="SUPFAM" id="SSF56112">
    <property type="entry name" value="Protein kinase-like (PK-like)"/>
    <property type="match status" value="1"/>
</dbReference>
<accession>A9GDL1</accession>
<keyword evidence="6 7" id="KW-0067">ATP-binding</keyword>
<dbReference type="Gene3D" id="3.30.200.20">
    <property type="entry name" value="Phosphorylase Kinase, domain 1"/>
    <property type="match status" value="1"/>
</dbReference>
<feature type="domain" description="Protein kinase" evidence="9">
    <location>
        <begin position="14"/>
        <end position="345"/>
    </location>
</feature>
<evidence type="ECO:0000256" key="7">
    <source>
        <dbReference type="PROSITE-ProRule" id="PRU10141"/>
    </source>
</evidence>
<dbReference type="EMBL" id="AM746676">
    <property type="protein sequence ID" value="CAN99370.1"/>
    <property type="molecule type" value="Genomic_DNA"/>
</dbReference>
<dbReference type="SMART" id="SM00220">
    <property type="entry name" value="S_TKc"/>
    <property type="match status" value="1"/>
</dbReference>
<evidence type="ECO:0000313" key="11">
    <source>
        <dbReference type="Proteomes" id="UP000002139"/>
    </source>
</evidence>
<dbReference type="HOGENOM" id="CLU_006217_0_0_7"/>
<evidence type="ECO:0000256" key="3">
    <source>
        <dbReference type="ARBA" id="ARBA00022679"/>
    </source>
</evidence>
<dbReference type="Pfam" id="PF20703">
    <property type="entry name" value="nSTAND1"/>
    <property type="match status" value="1"/>
</dbReference>
<evidence type="ECO:0000313" key="10">
    <source>
        <dbReference type="EMBL" id="CAN99370.1"/>
    </source>
</evidence>
<name>A9GDL1_SORC5</name>
<dbReference type="BioCyc" id="SCEL448385:SCE_RS47040-MONOMER"/>
<dbReference type="SUPFAM" id="SSF52540">
    <property type="entry name" value="P-loop containing nucleoside triphosphate hydrolases"/>
    <property type="match status" value="1"/>
</dbReference>
<dbReference type="InterPro" id="IPR042095">
    <property type="entry name" value="SUMF_sf"/>
</dbReference>
<evidence type="ECO:0000256" key="4">
    <source>
        <dbReference type="ARBA" id="ARBA00022741"/>
    </source>
</evidence>
<dbReference type="InterPro" id="IPR049052">
    <property type="entry name" value="nSTAND1"/>
</dbReference>
<dbReference type="InterPro" id="IPR000719">
    <property type="entry name" value="Prot_kinase_dom"/>
</dbReference>
<dbReference type="Pfam" id="PF00069">
    <property type="entry name" value="Pkinase"/>
    <property type="match status" value="2"/>
</dbReference>
<feature type="binding site" evidence="7">
    <location>
        <position position="43"/>
    </location>
    <ligand>
        <name>ATP</name>
        <dbReference type="ChEBI" id="CHEBI:30616"/>
    </ligand>
</feature>
<dbReference type="SUPFAM" id="SSF56436">
    <property type="entry name" value="C-type lectin-like"/>
    <property type="match status" value="1"/>
</dbReference>
<dbReference type="Proteomes" id="UP000002139">
    <property type="component" value="Chromosome"/>
</dbReference>
<dbReference type="PROSITE" id="PS00107">
    <property type="entry name" value="PROTEIN_KINASE_ATP"/>
    <property type="match status" value="1"/>
</dbReference>
<dbReference type="Gene3D" id="1.10.510.10">
    <property type="entry name" value="Transferase(Phosphotransferase) domain 1"/>
    <property type="match status" value="1"/>
</dbReference>
<keyword evidence="11" id="KW-1185">Reference proteome</keyword>
<dbReference type="Pfam" id="PF03781">
    <property type="entry name" value="FGE-sulfatase"/>
    <property type="match status" value="1"/>
</dbReference>
<evidence type="ECO:0000259" key="9">
    <source>
        <dbReference type="PROSITE" id="PS50011"/>
    </source>
</evidence>
<evidence type="ECO:0000256" key="6">
    <source>
        <dbReference type="ARBA" id="ARBA00022840"/>
    </source>
</evidence>
<gene>
    <name evidence="10" type="ordered locus">sce9197</name>
</gene>
<dbReference type="KEGG" id="scl:sce9197"/>
<feature type="region of interest" description="Disordered" evidence="8">
    <location>
        <begin position="163"/>
        <end position="187"/>
    </location>
</feature>
<dbReference type="eggNOG" id="COG1262">
    <property type="taxonomic scope" value="Bacteria"/>
</dbReference>
<comment type="similarity">
    <text evidence="1">Belongs to the protein kinase superfamily. NEK Ser/Thr protein kinase family. NIMA subfamily.</text>
</comment>
<keyword evidence="5 10" id="KW-0418">Kinase</keyword>
<dbReference type="InterPro" id="IPR017441">
    <property type="entry name" value="Protein_kinase_ATP_BS"/>
</dbReference>
<protein>
    <recommendedName>
        <fullName evidence="2">non-specific serine/threonine protein kinase</fullName>
        <ecNumber evidence="2">2.7.11.1</ecNumber>
    </recommendedName>
</protein>
<dbReference type="GO" id="GO:0005524">
    <property type="term" value="F:ATP binding"/>
    <property type="evidence" value="ECO:0007669"/>
    <property type="project" value="UniProtKB-UniRule"/>
</dbReference>
<keyword evidence="3 10" id="KW-0808">Transferase</keyword>
<keyword evidence="4 7" id="KW-0547">Nucleotide-binding</keyword>
<organism evidence="10 11">
    <name type="scientific">Sorangium cellulosum (strain So ce56)</name>
    <name type="common">Polyangium cellulosum (strain So ce56)</name>
    <dbReference type="NCBI Taxonomy" id="448385"/>
    <lineage>
        <taxon>Bacteria</taxon>
        <taxon>Pseudomonadati</taxon>
        <taxon>Myxococcota</taxon>
        <taxon>Polyangia</taxon>
        <taxon>Polyangiales</taxon>
        <taxon>Polyangiaceae</taxon>
        <taxon>Sorangium</taxon>
    </lineage>
</organism>
<dbReference type="Gene3D" id="3.90.1580.10">
    <property type="entry name" value="paralog of FGE (formylglycine-generating enzyme)"/>
    <property type="match status" value="1"/>
</dbReference>
<proteinExistence type="inferred from homology"/>
<evidence type="ECO:0000256" key="5">
    <source>
        <dbReference type="ARBA" id="ARBA00022777"/>
    </source>
</evidence>
<dbReference type="PROSITE" id="PS00675">
    <property type="entry name" value="SIGMA54_INTERACT_1"/>
    <property type="match status" value="1"/>
</dbReference>
<sequence length="1295" mass="139506">MPPLWTPPREFDEYRLLDPLGHGSMGQVWSALDALLERRVAIKFIGSAGDAPALRARFLVEARAAARIQHPNVVAVYRVGEAFGHPYTVTELLAGKSLDRIERPLSPDRLLDLGTQLARGLAAAHRRGVLHRDLKPANAFLTDTGEAKLLDFGLAKLSPALAQEWPSPAPRGRRGGEPGECAPDAPNVADAAATVPDAPAPGALDSALAETAPSFGARVGEEASAAATPVVPPALQLSAPGGVIGTPYYLAPECWDGAAATCASDVYSLGALLYELAAGQPPAAYLSDGPLAETLADMVRTKDARPLAETAPQLDPRIAGIIERCLARDPSRRYATADELREAFERLVPGVSRLLPEGNPYRGLLAFEAEHRAVFFGRQAEGRLVLERLKSDGCVVVAGDSGAGKSSLCRAAVLPACAEGALGEAAGLRIATLLPGRRPLSALASALEGPLGIEEASVFEALLAAPDEAPAYLRRALGRARRLLIFIDQLEELVTSAEPAEADVFARVFVALASRRPGVRVLAAVRGDLLGRLAASAPGLADALGRSLVLLGPPSADALREIVTGPAHLKGYAFESEDVVAALVSFAGRPGALPLLQFALAELWEARDEARRLLPREALQRLGGAEGALAQHADKTLDLLAPDDAAAAREVLISLVSTNGTRRRASRDELLRGDGQRRAALEALLRARLLVARSSAGIEGHEIAHEALITAWPRLRDWLDEDAGARALRERIERAAGEWERLGQPPEALWGRRQLAELERLTELPSSDVVRAFMEASRRRERLRRFRLPAAAAVLTTAAVAAWGGARLAQHREVSTRVAARLAEGDAAARAVRALEQAWLRARGEAYRAFDEGKWPEGEALWRAARAERAKVEDAAARASAAYESALLLDSSRAEARDRLADWIFDRALTADEAGDERERDELLVRLSILDQGGARAARFSDKAAVALRLDPPGARARISRHRLEEARILTGTPRDFAGGPLDPGSWLIEARAEGHAPVRLPLLLRRGERRDISLRLLPEERVPPGFVHVPAGRFLFGADGDDELRRVFFEAAPIHPVETGEYLIARHEITYEDYLPYLRALSPAERQARLPGAGFGAVEGSRVALSEESGRFVLTFQMTGPVYRVREGEPLVYQNRATRASHDWGKLPVLGISAEDAEAYARWLDRTGRVRGARLCTEIEWERAARGADRRSYPHGEVLSADEANIDETYGRKDGAFGPDEVGSHPASTSPFGVDDLAGNAWDLVRAVRPGAVVVARGGSFYVGQLTARSINQWAMTPAFRHVETGARLCADVQ</sequence>
<dbReference type="InterPro" id="IPR027417">
    <property type="entry name" value="P-loop_NTPase"/>
</dbReference>
<dbReference type="InterPro" id="IPR025662">
    <property type="entry name" value="Sigma_54_int_dom_ATP-bd_1"/>
</dbReference>
<evidence type="ECO:0000256" key="1">
    <source>
        <dbReference type="ARBA" id="ARBA00010886"/>
    </source>
</evidence>
<dbReference type="InterPro" id="IPR005532">
    <property type="entry name" value="SUMF_dom"/>
</dbReference>
<evidence type="ECO:0000256" key="2">
    <source>
        <dbReference type="ARBA" id="ARBA00012513"/>
    </source>
</evidence>
<dbReference type="STRING" id="448385.sce9197"/>
<dbReference type="PROSITE" id="PS50011">
    <property type="entry name" value="PROTEIN_KINASE_DOM"/>
    <property type="match status" value="1"/>
</dbReference>
<dbReference type="InterPro" id="IPR016187">
    <property type="entry name" value="CTDL_fold"/>
</dbReference>
<dbReference type="Gene3D" id="3.40.50.300">
    <property type="entry name" value="P-loop containing nucleotide triphosphate hydrolases"/>
    <property type="match status" value="1"/>
</dbReference>
<dbReference type="InterPro" id="IPR011009">
    <property type="entry name" value="Kinase-like_dom_sf"/>
</dbReference>
<dbReference type="OrthoDB" id="5476619at2"/>
<dbReference type="GO" id="GO:0004674">
    <property type="term" value="F:protein serine/threonine kinase activity"/>
    <property type="evidence" value="ECO:0007669"/>
    <property type="project" value="UniProtKB-EC"/>
</dbReference>
<dbReference type="RefSeq" id="WP_012241805.1">
    <property type="nucleotide sequence ID" value="NC_010162.1"/>
</dbReference>
<dbReference type="PANTHER" id="PTHR43671">
    <property type="entry name" value="SERINE/THREONINE-PROTEIN KINASE NEK"/>
    <property type="match status" value="1"/>
</dbReference>
<dbReference type="InterPro" id="IPR050660">
    <property type="entry name" value="NEK_Ser/Thr_kinase"/>
</dbReference>
<dbReference type="EC" id="2.7.11.1" evidence="2"/>
<evidence type="ECO:0000256" key="8">
    <source>
        <dbReference type="SAM" id="MobiDB-lite"/>
    </source>
</evidence>